<gene>
    <name evidence="2" type="ORF">FKW44_009259</name>
</gene>
<keyword evidence="1" id="KW-0560">Oxidoreductase</keyword>
<evidence type="ECO:0000256" key="1">
    <source>
        <dbReference type="ARBA" id="ARBA00023033"/>
    </source>
</evidence>
<dbReference type="AlphaFoldDB" id="A0A7T8HFI1"/>
<organism evidence="2 3">
    <name type="scientific">Caligus rogercresseyi</name>
    <name type="common">Sea louse</name>
    <dbReference type="NCBI Taxonomy" id="217165"/>
    <lineage>
        <taxon>Eukaryota</taxon>
        <taxon>Metazoa</taxon>
        <taxon>Ecdysozoa</taxon>
        <taxon>Arthropoda</taxon>
        <taxon>Crustacea</taxon>
        <taxon>Multicrustacea</taxon>
        <taxon>Hexanauplia</taxon>
        <taxon>Copepoda</taxon>
        <taxon>Siphonostomatoida</taxon>
        <taxon>Caligidae</taxon>
        <taxon>Caligus</taxon>
    </lineage>
</organism>
<keyword evidence="3" id="KW-1185">Reference proteome</keyword>
<proteinExistence type="predicted"/>
<feature type="non-terminal residue" evidence="2">
    <location>
        <position position="57"/>
    </location>
</feature>
<name>A0A7T8HFI1_CALRO</name>
<dbReference type="OrthoDB" id="3934656at2759"/>
<keyword evidence="1" id="KW-0503">Monooxygenase</keyword>
<accession>A0A7T8HFI1</accession>
<feature type="non-terminal residue" evidence="2">
    <location>
        <position position="1"/>
    </location>
</feature>
<sequence length="57" mass="6731">THIKDRDESNPRDFIDVYLNEVKKAGDNPSYFHIEQLVTICLDFFQAGAEILPRRFF</sequence>
<dbReference type="EMBL" id="CP045895">
    <property type="protein sequence ID" value="QQP48826.1"/>
    <property type="molecule type" value="Genomic_DNA"/>
</dbReference>
<dbReference type="Gene3D" id="1.10.630.10">
    <property type="entry name" value="Cytochrome P450"/>
    <property type="match status" value="1"/>
</dbReference>
<dbReference type="GO" id="GO:0020037">
    <property type="term" value="F:heme binding"/>
    <property type="evidence" value="ECO:0007669"/>
    <property type="project" value="InterPro"/>
</dbReference>
<dbReference type="InterPro" id="IPR036396">
    <property type="entry name" value="Cyt_P450_sf"/>
</dbReference>
<reference evidence="3" key="1">
    <citation type="submission" date="2021-01" db="EMBL/GenBank/DDBJ databases">
        <title>Caligus Genome Assembly.</title>
        <authorList>
            <person name="Gallardo-Escarate C."/>
        </authorList>
    </citation>
    <scope>NUCLEOTIDE SEQUENCE [LARGE SCALE GENOMIC DNA]</scope>
</reference>
<dbReference type="GO" id="GO:0016705">
    <property type="term" value="F:oxidoreductase activity, acting on paired donors, with incorporation or reduction of molecular oxygen"/>
    <property type="evidence" value="ECO:0007669"/>
    <property type="project" value="InterPro"/>
</dbReference>
<dbReference type="GO" id="GO:0004497">
    <property type="term" value="F:monooxygenase activity"/>
    <property type="evidence" value="ECO:0007669"/>
    <property type="project" value="UniProtKB-KW"/>
</dbReference>
<dbReference type="GO" id="GO:0005506">
    <property type="term" value="F:iron ion binding"/>
    <property type="evidence" value="ECO:0007669"/>
    <property type="project" value="InterPro"/>
</dbReference>
<evidence type="ECO:0000313" key="3">
    <source>
        <dbReference type="Proteomes" id="UP000595437"/>
    </source>
</evidence>
<evidence type="ECO:0000313" key="2">
    <source>
        <dbReference type="EMBL" id="QQP48826.1"/>
    </source>
</evidence>
<dbReference type="SUPFAM" id="SSF48264">
    <property type="entry name" value="Cytochrome P450"/>
    <property type="match status" value="1"/>
</dbReference>
<protein>
    <submittedName>
        <fullName evidence="2">Cytochrome P450_ family 2 subfamily j_ polypeptide 6</fullName>
    </submittedName>
</protein>
<dbReference type="Proteomes" id="UP000595437">
    <property type="component" value="Chromosome 6"/>
</dbReference>